<dbReference type="SUPFAM" id="SSF141523">
    <property type="entry name" value="L,D-transpeptidase catalytic domain-like"/>
    <property type="match status" value="1"/>
</dbReference>
<sequence>MFVNKEFIRKYIFKSIIITLIMILFLVTVFFKTHFYPGTVINGVVNVSWLTTKAADEKLNNWAASYTLALHERGNIEEQIKGTEIGLKFDRVYGSYSLKKEQNRTLWFISFFNRDVLNIGNVFTYDENLLQERYSKLNCVDNSNVVEPKNATLKYSNGSYYIVKEVYGNKVNDALLYSCIKNAVINGESELDLDKLKCYENPTIKSDSEMVKNTKAVVEHYITSEIIYTYAGGSEVVDENVISNWIEFDTDLNVIINKVKIKEFLKTLAVHYDTCGKVRDFVTSTGTRIKIGGGDYGWKVDVNQETAELIEDIMSRRTIIKEPKYSQKGAFHNGNDIGYTYVEIDLSKQHLWFYNSGILIANGNVVTGDIYDGYKTPEGIYSLKYKVTNTVLKGENYSAIVSYWMPFNNNIGIHDATWRTEFGRDIYLTRGSHGCINVPFWLAEKIYNNISVGTPIICYY</sequence>
<reference evidence="9" key="1">
    <citation type="submission" date="2021-04" db="EMBL/GenBank/DDBJ databases">
        <title>Sinoanaerobacter chloroacetimidivorans sp. nov., an obligate anaerobic bacterium isolated from anaerobic sludge.</title>
        <authorList>
            <person name="Bao Y."/>
        </authorList>
    </citation>
    <scope>NUCLEOTIDE SEQUENCE</scope>
    <source>
        <strain evidence="9">BAD-6</strain>
    </source>
</reference>
<feature type="transmembrane region" description="Helical" evidence="7">
    <location>
        <begin position="12"/>
        <end position="31"/>
    </location>
</feature>
<dbReference type="GO" id="GO:0018104">
    <property type="term" value="P:peptidoglycan-protein cross-linking"/>
    <property type="evidence" value="ECO:0007669"/>
    <property type="project" value="TreeGrafter"/>
</dbReference>
<dbReference type="GO" id="GO:0071972">
    <property type="term" value="F:peptidoglycan L,D-transpeptidase activity"/>
    <property type="evidence" value="ECO:0007669"/>
    <property type="project" value="TreeGrafter"/>
</dbReference>
<feature type="domain" description="L,D-TPase catalytic" evidence="8">
    <location>
        <begin position="340"/>
        <end position="459"/>
    </location>
</feature>
<proteinExistence type="predicted"/>
<keyword evidence="7" id="KW-0472">Membrane</keyword>
<evidence type="ECO:0000259" key="8">
    <source>
        <dbReference type="PROSITE" id="PS52029"/>
    </source>
</evidence>
<dbReference type="InterPro" id="IPR038054">
    <property type="entry name" value="LD_TPept-like_central_sf"/>
</dbReference>
<keyword evidence="4 6" id="KW-0573">Peptidoglycan synthesis</keyword>
<feature type="active site" description="Proton donor/acceptor" evidence="6">
    <location>
        <position position="414"/>
    </location>
</feature>
<dbReference type="AlphaFoldDB" id="A0A8J7VXQ1"/>
<dbReference type="GO" id="GO:0008360">
    <property type="term" value="P:regulation of cell shape"/>
    <property type="evidence" value="ECO:0007669"/>
    <property type="project" value="UniProtKB-UniRule"/>
</dbReference>
<dbReference type="GO" id="GO:0071555">
    <property type="term" value="P:cell wall organization"/>
    <property type="evidence" value="ECO:0007669"/>
    <property type="project" value="UniProtKB-UniRule"/>
</dbReference>
<dbReference type="UniPathway" id="UPA00219"/>
<evidence type="ECO:0000256" key="7">
    <source>
        <dbReference type="SAM" id="Phobius"/>
    </source>
</evidence>
<dbReference type="InterPro" id="IPR038063">
    <property type="entry name" value="Transpep_catalytic_dom"/>
</dbReference>
<dbReference type="GO" id="GO:0005576">
    <property type="term" value="C:extracellular region"/>
    <property type="evidence" value="ECO:0007669"/>
    <property type="project" value="TreeGrafter"/>
</dbReference>
<dbReference type="SUPFAM" id="SSF143985">
    <property type="entry name" value="L,D-transpeptidase pre-catalytic domain-like"/>
    <property type="match status" value="1"/>
</dbReference>
<dbReference type="PANTHER" id="PTHR30582:SF33">
    <property type="entry name" value="EXPORTED PROTEIN"/>
    <property type="match status" value="1"/>
</dbReference>
<dbReference type="PROSITE" id="PS52029">
    <property type="entry name" value="LD_TPASE"/>
    <property type="match status" value="1"/>
</dbReference>
<dbReference type="CDD" id="cd16913">
    <property type="entry name" value="YkuD_like"/>
    <property type="match status" value="1"/>
</dbReference>
<dbReference type="PANTHER" id="PTHR30582">
    <property type="entry name" value="L,D-TRANSPEPTIDASE"/>
    <property type="match status" value="1"/>
</dbReference>
<name>A0A8J7VXQ1_9FIRM</name>
<evidence type="ECO:0000313" key="10">
    <source>
        <dbReference type="Proteomes" id="UP000675664"/>
    </source>
</evidence>
<dbReference type="Gene3D" id="2.40.440.10">
    <property type="entry name" value="L,D-transpeptidase catalytic domain-like"/>
    <property type="match status" value="1"/>
</dbReference>
<keyword evidence="10" id="KW-1185">Reference proteome</keyword>
<evidence type="ECO:0000256" key="6">
    <source>
        <dbReference type="PROSITE-ProRule" id="PRU01373"/>
    </source>
</evidence>
<dbReference type="Proteomes" id="UP000675664">
    <property type="component" value="Unassembled WGS sequence"/>
</dbReference>
<evidence type="ECO:0000313" key="9">
    <source>
        <dbReference type="EMBL" id="MBR0596982.1"/>
    </source>
</evidence>
<keyword evidence="3 6" id="KW-0133">Cell shape</keyword>
<feature type="active site" description="Nucleophile" evidence="6">
    <location>
        <position position="435"/>
    </location>
</feature>
<evidence type="ECO:0000256" key="2">
    <source>
        <dbReference type="ARBA" id="ARBA00022679"/>
    </source>
</evidence>
<dbReference type="Pfam" id="PF12229">
    <property type="entry name" value="PG_binding_4"/>
    <property type="match status" value="2"/>
</dbReference>
<comment type="pathway">
    <text evidence="1 6">Cell wall biogenesis; peptidoglycan biosynthesis.</text>
</comment>
<reference evidence="9" key="2">
    <citation type="submission" date="2021-04" db="EMBL/GenBank/DDBJ databases">
        <authorList>
            <person name="Liu J."/>
        </authorList>
    </citation>
    <scope>NUCLEOTIDE SEQUENCE</scope>
    <source>
        <strain evidence="9">BAD-6</strain>
    </source>
</reference>
<keyword evidence="7" id="KW-0812">Transmembrane</keyword>
<gene>
    <name evidence="9" type="ORF">KCX82_03775</name>
</gene>
<dbReference type="InterPro" id="IPR022029">
    <property type="entry name" value="YoaR-like_PG-bd"/>
</dbReference>
<dbReference type="GO" id="GO:0016740">
    <property type="term" value="F:transferase activity"/>
    <property type="evidence" value="ECO:0007669"/>
    <property type="project" value="UniProtKB-KW"/>
</dbReference>
<keyword evidence="7" id="KW-1133">Transmembrane helix</keyword>
<keyword evidence="5 6" id="KW-0961">Cell wall biogenesis/degradation</keyword>
<keyword evidence="2" id="KW-0808">Transferase</keyword>
<evidence type="ECO:0000256" key="4">
    <source>
        <dbReference type="ARBA" id="ARBA00022984"/>
    </source>
</evidence>
<dbReference type="Pfam" id="PF03734">
    <property type="entry name" value="YkuD"/>
    <property type="match status" value="1"/>
</dbReference>
<evidence type="ECO:0000256" key="1">
    <source>
        <dbReference type="ARBA" id="ARBA00004752"/>
    </source>
</evidence>
<comment type="caution">
    <text evidence="9">The sequence shown here is derived from an EMBL/GenBank/DDBJ whole genome shotgun (WGS) entry which is preliminary data.</text>
</comment>
<evidence type="ECO:0000256" key="3">
    <source>
        <dbReference type="ARBA" id="ARBA00022960"/>
    </source>
</evidence>
<dbReference type="InterPro" id="IPR050979">
    <property type="entry name" value="LD-transpeptidase"/>
</dbReference>
<evidence type="ECO:0000256" key="5">
    <source>
        <dbReference type="ARBA" id="ARBA00023316"/>
    </source>
</evidence>
<dbReference type="Gene3D" id="3.10.20.800">
    <property type="match status" value="1"/>
</dbReference>
<dbReference type="InterPro" id="IPR005490">
    <property type="entry name" value="LD_TPept_cat_dom"/>
</dbReference>
<accession>A0A8J7VXQ1</accession>
<protein>
    <submittedName>
        <fullName evidence="9">L,D-transpeptidase/peptidoglycan binding protein</fullName>
    </submittedName>
</protein>
<dbReference type="EMBL" id="JAGSND010000002">
    <property type="protein sequence ID" value="MBR0596982.1"/>
    <property type="molecule type" value="Genomic_DNA"/>
</dbReference>
<organism evidence="9 10">
    <name type="scientific">Sinanaerobacter chloroacetimidivorans</name>
    <dbReference type="NCBI Taxonomy" id="2818044"/>
    <lineage>
        <taxon>Bacteria</taxon>
        <taxon>Bacillati</taxon>
        <taxon>Bacillota</taxon>
        <taxon>Clostridia</taxon>
        <taxon>Peptostreptococcales</taxon>
        <taxon>Anaerovoracaceae</taxon>
        <taxon>Sinanaerobacter</taxon>
    </lineage>
</organism>